<keyword evidence="1" id="KW-0378">Hydrolase</keyword>
<dbReference type="Proteomes" id="UP000256328">
    <property type="component" value="Unassembled WGS sequence"/>
</dbReference>
<comment type="caution">
    <text evidence="3">The sequence shown here is derived from an EMBL/GenBank/DDBJ whole genome shotgun (WGS) entry which is preliminary data.</text>
</comment>
<dbReference type="AlphaFoldDB" id="A0A3D8QCD8"/>
<gene>
    <name evidence="3" type="ORF">BP5796_12192</name>
</gene>
<feature type="domain" description="Alpha/beta hydrolase fold-3" evidence="2">
    <location>
        <begin position="87"/>
        <end position="301"/>
    </location>
</feature>
<dbReference type="GO" id="GO:0016787">
    <property type="term" value="F:hydrolase activity"/>
    <property type="evidence" value="ECO:0007669"/>
    <property type="project" value="UniProtKB-KW"/>
</dbReference>
<dbReference type="PANTHER" id="PTHR48081">
    <property type="entry name" value="AB HYDROLASE SUPERFAMILY PROTEIN C4A8.06C"/>
    <property type="match status" value="1"/>
</dbReference>
<accession>A0A3D8QCD8</accession>
<dbReference type="PANTHER" id="PTHR48081:SF8">
    <property type="entry name" value="ALPHA_BETA HYDROLASE FOLD-3 DOMAIN-CONTAINING PROTEIN-RELATED"/>
    <property type="match status" value="1"/>
</dbReference>
<dbReference type="InterPro" id="IPR013094">
    <property type="entry name" value="AB_hydrolase_3"/>
</dbReference>
<dbReference type="SUPFAM" id="SSF53474">
    <property type="entry name" value="alpha/beta-Hydrolases"/>
    <property type="match status" value="1"/>
</dbReference>
<dbReference type="InterPro" id="IPR050300">
    <property type="entry name" value="GDXG_lipolytic_enzyme"/>
</dbReference>
<reference evidence="3 4" key="1">
    <citation type="journal article" date="2018" name="IMA Fungus">
        <title>IMA Genome-F 9: Draft genome sequence of Annulohypoxylon stygium, Aspergillus mulundensis, Berkeleyomyces basicola (syn. Thielaviopsis basicola), Ceratocystis smalleyi, two Cercospora beticola strains, Coleophoma cylindrospora, Fusarium fracticaudum, Phialophora cf. hyalina, and Morchella septimelata.</title>
        <authorList>
            <person name="Wingfield B.D."/>
            <person name="Bills G.F."/>
            <person name="Dong Y."/>
            <person name="Huang W."/>
            <person name="Nel W.J."/>
            <person name="Swalarsk-Parry B.S."/>
            <person name="Vaghefi N."/>
            <person name="Wilken P.M."/>
            <person name="An Z."/>
            <person name="de Beer Z.W."/>
            <person name="De Vos L."/>
            <person name="Chen L."/>
            <person name="Duong T.A."/>
            <person name="Gao Y."/>
            <person name="Hammerbacher A."/>
            <person name="Kikkert J.R."/>
            <person name="Li Y."/>
            <person name="Li H."/>
            <person name="Li K."/>
            <person name="Li Q."/>
            <person name="Liu X."/>
            <person name="Ma X."/>
            <person name="Naidoo K."/>
            <person name="Pethybridge S.J."/>
            <person name="Sun J."/>
            <person name="Steenkamp E.T."/>
            <person name="van der Nest M.A."/>
            <person name="van Wyk S."/>
            <person name="Wingfield M.J."/>
            <person name="Xiong C."/>
            <person name="Yue Q."/>
            <person name="Zhang X."/>
        </authorList>
    </citation>
    <scope>NUCLEOTIDE SEQUENCE [LARGE SCALE GENOMIC DNA]</scope>
    <source>
        <strain evidence="3 4">BP5796</strain>
    </source>
</reference>
<evidence type="ECO:0000259" key="2">
    <source>
        <dbReference type="Pfam" id="PF07859"/>
    </source>
</evidence>
<dbReference type="Pfam" id="PF07859">
    <property type="entry name" value="Abhydrolase_3"/>
    <property type="match status" value="1"/>
</dbReference>
<keyword evidence="4" id="KW-1185">Reference proteome</keyword>
<evidence type="ECO:0000313" key="3">
    <source>
        <dbReference type="EMBL" id="RDW59268.1"/>
    </source>
</evidence>
<name>A0A3D8QCD8_9HELO</name>
<dbReference type="Gene3D" id="3.40.50.1820">
    <property type="entry name" value="alpha/beta hydrolase"/>
    <property type="match status" value="1"/>
</dbReference>
<sequence length="327" mass="36874">MSFRPVDMGKVNPEFEKALQSRSGNEQPVTNVVEFRKIVENEMRDSQCASEPFCGFFEEIKISMPDGHQNSVEVFRPPISTGEEPLIVWYHGGGFCLGDAKYDEAFCRKLCLDLNAVVIGVNYRLAPEFPFPVPINDCWDTLQWISSHSQQLKANLKNGFILSGSSAGGNISAVLSLLARDSKSVDITGVYIGVPIVVHPSVVPQRYQSLYRSYEENKNAPLLSTETFELLIDAYSPDPLNPLYSPLLWPNGHRNLPRSYFQVCGLDPLRDDGIIYERVLREENGISTRIDMYPGVPHAFTGAFPELEISKRFEHDMFSGFRWLLSI</sequence>
<evidence type="ECO:0000256" key="1">
    <source>
        <dbReference type="ARBA" id="ARBA00022801"/>
    </source>
</evidence>
<dbReference type="EMBL" id="PDLN01000020">
    <property type="protein sequence ID" value="RDW59268.1"/>
    <property type="molecule type" value="Genomic_DNA"/>
</dbReference>
<dbReference type="OrthoDB" id="408631at2759"/>
<evidence type="ECO:0000313" key="4">
    <source>
        <dbReference type="Proteomes" id="UP000256328"/>
    </source>
</evidence>
<protein>
    <recommendedName>
        <fullName evidence="2">Alpha/beta hydrolase fold-3 domain-containing protein</fullName>
    </recommendedName>
</protein>
<dbReference type="InterPro" id="IPR029058">
    <property type="entry name" value="AB_hydrolase_fold"/>
</dbReference>
<organism evidence="3 4">
    <name type="scientific">Coleophoma crateriformis</name>
    <dbReference type="NCBI Taxonomy" id="565419"/>
    <lineage>
        <taxon>Eukaryota</taxon>
        <taxon>Fungi</taxon>
        <taxon>Dikarya</taxon>
        <taxon>Ascomycota</taxon>
        <taxon>Pezizomycotina</taxon>
        <taxon>Leotiomycetes</taxon>
        <taxon>Helotiales</taxon>
        <taxon>Dermateaceae</taxon>
        <taxon>Coleophoma</taxon>
    </lineage>
</organism>
<proteinExistence type="predicted"/>